<sequence length="220" mass="24895">MLRLGYKRSSKRCKEKWENINKYFKKVKESNKKRPEDAKTCPYFHELDALYRKKILGNSSTGFDSQNRPQESLILDPMPPPMQQAVPQQTIQATELQNKNGASADAQASNTVLAGEGNGGAEKKPEDTVKELMKQQGTQQQQQQQLMVDDYDKMEEGDSENVNEDEYDEEDDGDEDDEEDEALQEERKMAYKIEFQRQNTSNATNGGGSGAPPSFLAMVQ</sequence>
<keyword evidence="4" id="KW-0804">Transcription</keyword>
<evidence type="ECO:0000313" key="8">
    <source>
        <dbReference type="EMBL" id="KAJ6776628.1"/>
    </source>
</evidence>
<dbReference type="Proteomes" id="UP001151752">
    <property type="component" value="Chromosome 16"/>
</dbReference>
<evidence type="ECO:0000256" key="3">
    <source>
        <dbReference type="ARBA" id="ARBA00023125"/>
    </source>
</evidence>
<feature type="compositionally biased region" description="Low complexity" evidence="6">
    <location>
        <begin position="135"/>
        <end position="145"/>
    </location>
</feature>
<dbReference type="GO" id="GO:0003677">
    <property type="term" value="F:DNA binding"/>
    <property type="evidence" value="ECO:0007669"/>
    <property type="project" value="UniProtKB-KW"/>
</dbReference>
<keyword evidence="5" id="KW-0539">Nucleus</keyword>
<evidence type="ECO:0000256" key="2">
    <source>
        <dbReference type="ARBA" id="ARBA00023015"/>
    </source>
</evidence>
<dbReference type="PANTHER" id="PTHR21654">
    <property type="entry name" value="FI21293P1"/>
    <property type="match status" value="1"/>
</dbReference>
<dbReference type="GO" id="GO:0006355">
    <property type="term" value="P:regulation of DNA-templated transcription"/>
    <property type="evidence" value="ECO:0007669"/>
    <property type="project" value="UniProtKB-ARBA"/>
</dbReference>
<protein>
    <submittedName>
        <fullName evidence="8">GT-2-LIKE 1</fullName>
    </submittedName>
</protein>
<dbReference type="Pfam" id="PF13837">
    <property type="entry name" value="Myb_DNA-bind_4"/>
    <property type="match status" value="1"/>
</dbReference>
<gene>
    <name evidence="8" type="ORF">OIU74_000756</name>
</gene>
<dbReference type="InterPro" id="IPR044822">
    <property type="entry name" value="Myb_DNA-bind_4"/>
</dbReference>
<name>A0A9Q0X1A1_9ROSI</name>
<evidence type="ECO:0000256" key="5">
    <source>
        <dbReference type="ARBA" id="ARBA00023242"/>
    </source>
</evidence>
<keyword evidence="9" id="KW-1185">Reference proteome</keyword>
<feature type="compositionally biased region" description="Basic and acidic residues" evidence="6">
    <location>
        <begin position="121"/>
        <end position="133"/>
    </location>
</feature>
<accession>A0A9Q0X1A1</accession>
<dbReference type="PANTHER" id="PTHR21654:SF84">
    <property type="entry name" value="SI:DKEY-66I24.7"/>
    <property type="match status" value="1"/>
</dbReference>
<reference evidence="8" key="1">
    <citation type="submission" date="2022-11" db="EMBL/GenBank/DDBJ databases">
        <authorList>
            <person name="Hyden B.L."/>
            <person name="Feng K."/>
            <person name="Yates T."/>
            <person name="Jawdy S."/>
            <person name="Smart L.B."/>
            <person name="Muchero W."/>
        </authorList>
    </citation>
    <scope>NUCLEOTIDE SEQUENCE</scope>
    <source>
        <tissue evidence="8">Shoot tip</tissue>
    </source>
</reference>
<feature type="domain" description="Myb/SANT-like DNA-binding" evidence="7">
    <location>
        <begin position="1"/>
        <end position="50"/>
    </location>
</feature>
<reference evidence="8" key="2">
    <citation type="journal article" date="2023" name="Int. J. Mol. Sci.">
        <title>De Novo Assembly and Annotation of 11 Diverse Shrub Willow (Salix) Genomes Reveals Novel Gene Organization in Sex-Linked Regions.</title>
        <authorList>
            <person name="Hyden B."/>
            <person name="Feng K."/>
            <person name="Yates T.B."/>
            <person name="Jawdy S."/>
            <person name="Cereghino C."/>
            <person name="Smart L.B."/>
            <person name="Muchero W."/>
        </authorList>
    </citation>
    <scope>NUCLEOTIDE SEQUENCE</scope>
    <source>
        <tissue evidence="8">Shoot tip</tissue>
    </source>
</reference>
<dbReference type="GO" id="GO:0005634">
    <property type="term" value="C:nucleus"/>
    <property type="evidence" value="ECO:0007669"/>
    <property type="project" value="UniProtKB-SubCell"/>
</dbReference>
<keyword evidence="2" id="KW-0805">Transcription regulation</keyword>
<dbReference type="Gene3D" id="1.10.10.60">
    <property type="entry name" value="Homeodomain-like"/>
    <property type="match status" value="1"/>
</dbReference>
<evidence type="ECO:0000256" key="4">
    <source>
        <dbReference type="ARBA" id="ARBA00023163"/>
    </source>
</evidence>
<evidence type="ECO:0000256" key="1">
    <source>
        <dbReference type="ARBA" id="ARBA00004123"/>
    </source>
</evidence>
<dbReference type="EMBL" id="JAPFFM010000001">
    <property type="protein sequence ID" value="KAJ6776628.1"/>
    <property type="molecule type" value="Genomic_DNA"/>
</dbReference>
<feature type="compositionally biased region" description="Basic and acidic residues" evidence="6">
    <location>
        <begin position="184"/>
        <end position="195"/>
    </location>
</feature>
<feature type="region of interest" description="Disordered" evidence="6">
    <location>
        <begin position="58"/>
        <end position="220"/>
    </location>
</feature>
<evidence type="ECO:0000259" key="7">
    <source>
        <dbReference type="Pfam" id="PF13837"/>
    </source>
</evidence>
<feature type="compositionally biased region" description="Polar residues" evidence="6">
    <location>
        <begin position="58"/>
        <end position="70"/>
    </location>
</feature>
<proteinExistence type="predicted"/>
<evidence type="ECO:0000256" key="6">
    <source>
        <dbReference type="SAM" id="MobiDB-lite"/>
    </source>
</evidence>
<comment type="caution">
    <text evidence="8">The sequence shown here is derived from an EMBL/GenBank/DDBJ whole genome shotgun (WGS) entry which is preliminary data.</text>
</comment>
<feature type="compositionally biased region" description="Acidic residues" evidence="6">
    <location>
        <begin position="157"/>
        <end position="183"/>
    </location>
</feature>
<organism evidence="8 9">
    <name type="scientific">Salix koriyanagi</name>
    <dbReference type="NCBI Taxonomy" id="2511006"/>
    <lineage>
        <taxon>Eukaryota</taxon>
        <taxon>Viridiplantae</taxon>
        <taxon>Streptophyta</taxon>
        <taxon>Embryophyta</taxon>
        <taxon>Tracheophyta</taxon>
        <taxon>Spermatophyta</taxon>
        <taxon>Magnoliopsida</taxon>
        <taxon>eudicotyledons</taxon>
        <taxon>Gunneridae</taxon>
        <taxon>Pentapetalae</taxon>
        <taxon>rosids</taxon>
        <taxon>fabids</taxon>
        <taxon>Malpighiales</taxon>
        <taxon>Salicaceae</taxon>
        <taxon>Saliceae</taxon>
        <taxon>Salix</taxon>
    </lineage>
</organism>
<dbReference type="AlphaFoldDB" id="A0A9Q0X1A1"/>
<comment type="subcellular location">
    <subcellularLocation>
        <location evidence="1">Nucleus</location>
    </subcellularLocation>
</comment>
<feature type="compositionally biased region" description="Polar residues" evidence="6">
    <location>
        <begin position="90"/>
        <end position="112"/>
    </location>
</feature>
<keyword evidence="3" id="KW-0238">DNA-binding</keyword>
<evidence type="ECO:0000313" key="9">
    <source>
        <dbReference type="Proteomes" id="UP001151752"/>
    </source>
</evidence>